<dbReference type="PANTHER" id="PTHR11941">
    <property type="entry name" value="ENOYL-COA HYDRATASE-RELATED"/>
    <property type="match status" value="1"/>
</dbReference>
<dbReference type="OrthoDB" id="5365311at2"/>
<evidence type="ECO:0000313" key="4">
    <source>
        <dbReference type="Proteomes" id="UP000321046"/>
    </source>
</evidence>
<organism evidence="3 4">
    <name type="scientific">Lujinxingia vulgaris</name>
    <dbReference type="NCBI Taxonomy" id="2600176"/>
    <lineage>
        <taxon>Bacteria</taxon>
        <taxon>Deltaproteobacteria</taxon>
        <taxon>Bradymonadales</taxon>
        <taxon>Lujinxingiaceae</taxon>
        <taxon>Lujinxingia</taxon>
    </lineage>
</organism>
<dbReference type="CDD" id="cd06558">
    <property type="entry name" value="crotonase-like"/>
    <property type="match status" value="1"/>
</dbReference>
<dbReference type="Proteomes" id="UP000321046">
    <property type="component" value="Unassembled WGS sequence"/>
</dbReference>
<dbReference type="Pfam" id="PF00378">
    <property type="entry name" value="ECH_1"/>
    <property type="match status" value="1"/>
</dbReference>
<dbReference type="PROSITE" id="PS00166">
    <property type="entry name" value="ENOYL_COA_HYDRATASE"/>
    <property type="match status" value="1"/>
</dbReference>
<accession>A0A5C6X120</accession>
<dbReference type="GO" id="GO:0003824">
    <property type="term" value="F:catalytic activity"/>
    <property type="evidence" value="ECO:0007669"/>
    <property type="project" value="InterPro"/>
</dbReference>
<name>A0A5C6X120_9DELT</name>
<dbReference type="AlphaFoldDB" id="A0A5C6X120"/>
<dbReference type="RefSeq" id="WP_146974571.1">
    <property type="nucleotide sequence ID" value="NZ_VOSL01000049.1"/>
</dbReference>
<protein>
    <submittedName>
        <fullName evidence="3">3-hxdroxyacyl-CoA dehydrogenase</fullName>
    </submittedName>
</protein>
<dbReference type="InterPro" id="IPR018376">
    <property type="entry name" value="Enoyl-CoA_hyd/isom_CS"/>
</dbReference>
<comment type="caution">
    <text evidence="3">The sequence shown here is derived from an EMBL/GenBank/DDBJ whole genome shotgun (WGS) entry which is preliminary data.</text>
</comment>
<dbReference type="SUPFAM" id="SSF52096">
    <property type="entry name" value="ClpP/crotonase"/>
    <property type="match status" value="1"/>
</dbReference>
<dbReference type="EMBL" id="VOSL01000049">
    <property type="protein sequence ID" value="TXD35529.1"/>
    <property type="molecule type" value="Genomic_DNA"/>
</dbReference>
<dbReference type="Gene3D" id="3.90.226.10">
    <property type="entry name" value="2-enoyl-CoA Hydratase, Chain A, domain 1"/>
    <property type="match status" value="1"/>
</dbReference>
<evidence type="ECO:0000256" key="2">
    <source>
        <dbReference type="RuleBase" id="RU003707"/>
    </source>
</evidence>
<proteinExistence type="inferred from homology"/>
<evidence type="ECO:0000313" key="3">
    <source>
        <dbReference type="EMBL" id="TXD35529.1"/>
    </source>
</evidence>
<dbReference type="GO" id="GO:0006635">
    <property type="term" value="P:fatty acid beta-oxidation"/>
    <property type="evidence" value="ECO:0007669"/>
    <property type="project" value="TreeGrafter"/>
</dbReference>
<comment type="similarity">
    <text evidence="1 2">Belongs to the enoyl-CoA hydratase/isomerase family.</text>
</comment>
<gene>
    <name evidence="3" type="ORF">FRC96_11135</name>
</gene>
<dbReference type="PANTHER" id="PTHR11941:SF54">
    <property type="entry name" value="ENOYL-COA HYDRATASE, MITOCHONDRIAL"/>
    <property type="match status" value="1"/>
</dbReference>
<reference evidence="3 4" key="1">
    <citation type="submission" date="2019-08" db="EMBL/GenBank/DDBJ databases">
        <title>Bradymonadales sp. TMQ2.</title>
        <authorList>
            <person name="Liang Q."/>
        </authorList>
    </citation>
    <scope>NUCLEOTIDE SEQUENCE [LARGE SCALE GENOMIC DNA]</scope>
    <source>
        <strain evidence="3 4">TMQ2</strain>
    </source>
</reference>
<dbReference type="InterPro" id="IPR029045">
    <property type="entry name" value="ClpP/crotonase-like_dom_sf"/>
</dbReference>
<evidence type="ECO:0000256" key="1">
    <source>
        <dbReference type="ARBA" id="ARBA00005254"/>
    </source>
</evidence>
<dbReference type="InterPro" id="IPR001753">
    <property type="entry name" value="Enoyl-CoA_hydra/iso"/>
</dbReference>
<sequence length="263" mass="28284">MSDVLYAVDGSIARITLNRPEARNAFSDAMIKGITESLDEAEFDPEVRVVVIRGEGSAFCAGGDLKAMRDHSGMFSGDPVELRQRYLRGMQTLPRRFDSFEKPTIAQINGAAIGAGLGLALMCDLRVSAQRAKFGSTFAKVGLIPGDGGAYLLTRTVGFSKALELILTARVIDAEAALKIDMVHEVVANDQLQARVDVLASEIAALPPKAVRMAKTALYRSVNRDLESALHITAALQGLIQSTQEHEDAVESLLGAIQSRKES</sequence>